<evidence type="ECO:0000259" key="2">
    <source>
        <dbReference type="Pfam" id="PF09331"/>
    </source>
</evidence>
<dbReference type="AlphaFoldDB" id="A0A1J3DLK2"/>
<evidence type="ECO:0000313" key="3">
    <source>
        <dbReference type="EMBL" id="JAU19806.1"/>
    </source>
</evidence>
<proteinExistence type="predicted"/>
<sequence>MVRTKNLRRLEKMPPSQIVEEEDPPTGFPPTGFEREENFEQREENSEQSVEDNEEREMNSEEEENNSDEEEKNSERWEDSDGNSGRTMSDREDEEDGSEVEPMQHLQMYFPPSEYKKKIKISTRCYIAGALETLLSDLNPSLTKRERSWFEMHPQFKHILHMPRDKNHKLQGMWMLLLRTACTEKEKEAWFVVNGVPIRYSIKEHALISGLDCHNYPFEFTGSGSQMGKMDFVNKYFKKGSKIRYQDVKAKLLEMGAGRDRLNMAVLFFLSSIIKGLVKTGKEASSVDPFLLRAVNDLE</sequence>
<accession>A0A1J3DLK2</accession>
<feature type="region of interest" description="Disordered" evidence="1">
    <location>
        <begin position="1"/>
        <end position="108"/>
    </location>
</feature>
<protein>
    <recommendedName>
        <fullName evidence="2">DUF1985 domain-containing protein</fullName>
    </recommendedName>
</protein>
<gene>
    <name evidence="3" type="ORF">GA_TR5635_c0_g1_i1_g.18236</name>
</gene>
<evidence type="ECO:0000256" key="1">
    <source>
        <dbReference type="SAM" id="MobiDB-lite"/>
    </source>
</evidence>
<dbReference type="PANTHER" id="PTHR48449">
    <property type="entry name" value="DUF1985 DOMAIN-CONTAINING PROTEIN"/>
    <property type="match status" value="1"/>
</dbReference>
<dbReference type="Pfam" id="PF09331">
    <property type="entry name" value="DUF1985"/>
    <property type="match status" value="1"/>
</dbReference>
<dbReference type="InterPro" id="IPR015410">
    <property type="entry name" value="DUF1985"/>
</dbReference>
<reference evidence="3" key="1">
    <citation type="submission" date="2016-07" db="EMBL/GenBank/DDBJ databases">
        <title>De novo transcriptome assembly of four accessions of the metal hyperaccumulator plant Noccaea caerulescens.</title>
        <authorList>
            <person name="Blande D."/>
            <person name="Halimaa P."/>
            <person name="Tervahauta A.I."/>
            <person name="Aarts M.G."/>
            <person name="Karenlampi S.O."/>
        </authorList>
    </citation>
    <scope>NUCLEOTIDE SEQUENCE</scope>
</reference>
<feature type="domain" description="DUF1985" evidence="2">
    <location>
        <begin position="177"/>
        <end position="298"/>
    </location>
</feature>
<name>A0A1J3DLK2_NOCCA</name>
<feature type="compositionally biased region" description="Basic and acidic residues" evidence="1">
    <location>
        <begin position="33"/>
        <end position="45"/>
    </location>
</feature>
<organism evidence="3">
    <name type="scientific">Noccaea caerulescens</name>
    <name type="common">Alpine penny-cress</name>
    <name type="synonym">Thlaspi caerulescens</name>
    <dbReference type="NCBI Taxonomy" id="107243"/>
    <lineage>
        <taxon>Eukaryota</taxon>
        <taxon>Viridiplantae</taxon>
        <taxon>Streptophyta</taxon>
        <taxon>Embryophyta</taxon>
        <taxon>Tracheophyta</taxon>
        <taxon>Spermatophyta</taxon>
        <taxon>Magnoliopsida</taxon>
        <taxon>eudicotyledons</taxon>
        <taxon>Gunneridae</taxon>
        <taxon>Pentapetalae</taxon>
        <taxon>rosids</taxon>
        <taxon>malvids</taxon>
        <taxon>Brassicales</taxon>
        <taxon>Brassicaceae</taxon>
        <taxon>Coluteocarpeae</taxon>
        <taxon>Noccaea</taxon>
    </lineage>
</organism>
<dbReference type="EMBL" id="GEVI01012514">
    <property type="protein sequence ID" value="JAU19806.1"/>
    <property type="molecule type" value="Transcribed_RNA"/>
</dbReference>
<feature type="compositionally biased region" description="Acidic residues" evidence="1">
    <location>
        <begin position="49"/>
        <end position="72"/>
    </location>
</feature>
<dbReference type="PANTHER" id="PTHR48449:SF1">
    <property type="entry name" value="DUF1985 DOMAIN-CONTAINING PROTEIN"/>
    <property type="match status" value="1"/>
</dbReference>